<dbReference type="AlphaFoldDB" id="A0A5B8XMA2"/>
<evidence type="ECO:0000313" key="3">
    <source>
        <dbReference type="Proteomes" id="UP000321595"/>
    </source>
</evidence>
<evidence type="ECO:0000313" key="2">
    <source>
        <dbReference type="EMBL" id="QED26247.1"/>
    </source>
</evidence>
<dbReference type="KEGG" id="bbae:FRD01_03045"/>
<reference evidence="2 3" key="1">
    <citation type="submission" date="2019-08" db="EMBL/GenBank/DDBJ databases">
        <authorList>
            <person name="Liang Q."/>
        </authorList>
    </citation>
    <scope>NUCLEOTIDE SEQUENCE [LARGE SCALE GENOMIC DNA]</scope>
    <source>
        <strain evidence="2 3">V1718</strain>
    </source>
</reference>
<proteinExistence type="predicted"/>
<dbReference type="RefSeq" id="WP_146957528.1">
    <property type="nucleotide sequence ID" value="NZ_CP042467.1"/>
</dbReference>
<evidence type="ECO:0000256" key="1">
    <source>
        <dbReference type="SAM" id="MobiDB-lite"/>
    </source>
</evidence>
<organism evidence="2 3">
    <name type="scientific">Microvenator marinus</name>
    <dbReference type="NCBI Taxonomy" id="2600177"/>
    <lineage>
        <taxon>Bacteria</taxon>
        <taxon>Deltaproteobacteria</taxon>
        <taxon>Bradymonadales</taxon>
        <taxon>Microvenatoraceae</taxon>
        <taxon>Microvenator</taxon>
    </lineage>
</organism>
<accession>A0A5B8XMA2</accession>
<keyword evidence="3" id="KW-1185">Reference proteome</keyword>
<dbReference type="Proteomes" id="UP000321595">
    <property type="component" value="Chromosome"/>
</dbReference>
<gene>
    <name evidence="2" type="ORF">FRD01_03045</name>
</gene>
<dbReference type="OrthoDB" id="5522346at2"/>
<name>A0A5B8XMA2_9DELT</name>
<dbReference type="EMBL" id="CP042467">
    <property type="protein sequence ID" value="QED26247.1"/>
    <property type="molecule type" value="Genomic_DNA"/>
</dbReference>
<feature type="region of interest" description="Disordered" evidence="1">
    <location>
        <begin position="179"/>
        <end position="202"/>
    </location>
</feature>
<protein>
    <submittedName>
        <fullName evidence="2">Uncharacterized protein</fullName>
    </submittedName>
</protein>
<sequence>MGRGIVVDYGGEVSSFGLTKVEREKLYGRRKKVVVDENGQDCSQAILTRDGTALLPAGCTASLYLNDAFEVCERGDLQAVGLDGAPLPEVESTLGVPTQLDGPIEASRLLDHIAKSVYELDPEELGQTLRELLEKGDIFETRFNYRKGYDDSPAFILQNEEGIFAIVGEPTEFEYLRNENATANEAEDEDEDPFDDDLDFSF</sequence>
<feature type="compositionally biased region" description="Acidic residues" evidence="1">
    <location>
        <begin position="185"/>
        <end position="202"/>
    </location>
</feature>